<dbReference type="PANTHER" id="PTHR30098">
    <property type="entry name" value="LEUCYL/PHENYLALANYL-TRNA--PROTEIN TRANSFERASE"/>
    <property type="match status" value="1"/>
</dbReference>
<accession>A0AAE3JJ06</accession>
<reference evidence="4" key="1">
    <citation type="submission" date="2021-08" db="EMBL/GenBank/DDBJ databases">
        <title>Comparative analyses of Brucepasteria parasyntrophica and Teretinema zuelzerae.</title>
        <authorList>
            <person name="Song Y."/>
            <person name="Brune A."/>
        </authorList>
    </citation>
    <scope>NUCLEOTIDE SEQUENCE</scope>
    <source>
        <strain evidence="4">DSM 1903</strain>
    </source>
</reference>
<keyword evidence="5" id="KW-1185">Reference proteome</keyword>
<dbReference type="EMBL" id="JAINWA010000003">
    <property type="protein sequence ID" value="MCD1654928.1"/>
    <property type="molecule type" value="Genomic_DNA"/>
</dbReference>
<keyword evidence="1" id="KW-0963">Cytoplasm</keyword>
<protein>
    <recommendedName>
        <fullName evidence="6">Leucyl/phenylalanyl-tRNA--protein transferase</fullName>
    </recommendedName>
</protein>
<dbReference type="RefSeq" id="WP_230755598.1">
    <property type="nucleotide sequence ID" value="NZ_JAINWA010000003.1"/>
</dbReference>
<dbReference type="AlphaFoldDB" id="A0AAE3JJ06"/>
<dbReference type="GO" id="GO:0030163">
    <property type="term" value="P:protein catabolic process"/>
    <property type="evidence" value="ECO:0007669"/>
    <property type="project" value="InterPro"/>
</dbReference>
<gene>
    <name evidence="4" type="ORF">K7J14_09475</name>
</gene>
<dbReference type="InterPro" id="IPR004616">
    <property type="entry name" value="Leu/Phe-tRNA_Trfase"/>
</dbReference>
<evidence type="ECO:0000256" key="3">
    <source>
        <dbReference type="ARBA" id="ARBA00023315"/>
    </source>
</evidence>
<organism evidence="4 5">
    <name type="scientific">Teretinema zuelzerae</name>
    <dbReference type="NCBI Taxonomy" id="156"/>
    <lineage>
        <taxon>Bacteria</taxon>
        <taxon>Pseudomonadati</taxon>
        <taxon>Spirochaetota</taxon>
        <taxon>Spirochaetia</taxon>
        <taxon>Spirochaetales</taxon>
        <taxon>Treponemataceae</taxon>
        <taxon>Teretinema</taxon>
    </lineage>
</organism>
<name>A0AAE3JJ06_9SPIR</name>
<dbReference type="PANTHER" id="PTHR30098:SF2">
    <property type="entry name" value="LEUCYL_PHENYLALANYL-TRNA--PROTEIN TRANSFERASE"/>
    <property type="match status" value="1"/>
</dbReference>
<evidence type="ECO:0000256" key="2">
    <source>
        <dbReference type="ARBA" id="ARBA00022679"/>
    </source>
</evidence>
<comment type="caution">
    <text evidence="4">The sequence shown here is derived from an EMBL/GenBank/DDBJ whole genome shotgun (WGS) entry which is preliminary data.</text>
</comment>
<dbReference type="GO" id="GO:0008914">
    <property type="term" value="F:leucyl-tRNA--protein transferase activity"/>
    <property type="evidence" value="ECO:0007669"/>
    <property type="project" value="InterPro"/>
</dbReference>
<keyword evidence="2" id="KW-0808">Transferase</keyword>
<evidence type="ECO:0000313" key="5">
    <source>
        <dbReference type="Proteomes" id="UP001198163"/>
    </source>
</evidence>
<dbReference type="GO" id="GO:0005737">
    <property type="term" value="C:cytoplasm"/>
    <property type="evidence" value="ECO:0007669"/>
    <property type="project" value="TreeGrafter"/>
</dbReference>
<dbReference type="Proteomes" id="UP001198163">
    <property type="component" value="Unassembled WGS sequence"/>
</dbReference>
<sequence length="288" mass="32700">MSSENTILPISPEWLNPVFLVPYIYGNETQAWYWSDDWDPDFYISLARAGFISICSDHFDGRMLLLPQMHIESAVLDWRDRRLSRSLFSAIRSGICDRLSLTLRVTRDPGLAMRCLGECWEGESWLHAPYRKVMNQLASRTREYSFSGDSPSPPLIPVGVELWSSRCDRPVAGELGYITGSVYTSLSGFMHPDRRAWNNCGKLQLHALAVLLERSGFSFWNLGQPQMQYKRDLGARVTPRKEFLERWLGAVGKPVPTAFSRFLETDLELSSLLSPDGCSSLLSADRPL</sequence>
<proteinExistence type="predicted"/>
<dbReference type="InterPro" id="IPR016181">
    <property type="entry name" value="Acyl_CoA_acyltransferase"/>
</dbReference>
<keyword evidence="3" id="KW-0012">Acyltransferase</keyword>
<dbReference type="Gene3D" id="3.40.630.70">
    <property type="entry name" value="Leucyl/phenylalanyl-tRNA-protein transferase, C-terminal domain"/>
    <property type="match status" value="1"/>
</dbReference>
<evidence type="ECO:0008006" key="6">
    <source>
        <dbReference type="Google" id="ProtNLM"/>
    </source>
</evidence>
<evidence type="ECO:0000256" key="1">
    <source>
        <dbReference type="ARBA" id="ARBA00022490"/>
    </source>
</evidence>
<dbReference type="SUPFAM" id="SSF55729">
    <property type="entry name" value="Acyl-CoA N-acyltransferases (Nat)"/>
    <property type="match status" value="1"/>
</dbReference>
<evidence type="ECO:0000313" key="4">
    <source>
        <dbReference type="EMBL" id="MCD1654928.1"/>
    </source>
</evidence>
<dbReference type="InterPro" id="IPR042203">
    <property type="entry name" value="Leu/Phe-tRNA_Trfase_C"/>
</dbReference>